<comment type="caution">
    <text evidence="2">The sequence shown here is derived from an EMBL/GenBank/DDBJ whole genome shotgun (WGS) entry which is preliminary data.</text>
</comment>
<sequence>MNKKRKNIILFLMMMVIAIIGFVVMSYVTIDPMRIYNNYYNKINNIPGQDYNHFYASSYFVFAVLSLFFHNISQIKKKNKTFKVLFIFCLMVTIIFAVIGIQKYYFISQFLALFNYSTFSVLLIYSINIILRKEKRASNFSDETHTKS</sequence>
<evidence type="ECO:0000256" key="1">
    <source>
        <dbReference type="SAM" id="Phobius"/>
    </source>
</evidence>
<accession>A0ABS1T6V4</accession>
<dbReference type="Proteomes" id="UP000632377">
    <property type="component" value="Unassembled WGS sequence"/>
</dbReference>
<evidence type="ECO:0008006" key="4">
    <source>
        <dbReference type="Google" id="ProtNLM"/>
    </source>
</evidence>
<keyword evidence="1" id="KW-1133">Transmembrane helix</keyword>
<evidence type="ECO:0000313" key="2">
    <source>
        <dbReference type="EMBL" id="MBL4935070.1"/>
    </source>
</evidence>
<dbReference type="InterPro" id="IPR036259">
    <property type="entry name" value="MFS_trans_sf"/>
</dbReference>
<dbReference type="RefSeq" id="WP_202747689.1">
    <property type="nucleotide sequence ID" value="NZ_JAESWC010000002.1"/>
</dbReference>
<feature type="transmembrane region" description="Helical" evidence="1">
    <location>
        <begin position="54"/>
        <end position="72"/>
    </location>
</feature>
<feature type="transmembrane region" description="Helical" evidence="1">
    <location>
        <begin position="7"/>
        <end position="30"/>
    </location>
</feature>
<feature type="transmembrane region" description="Helical" evidence="1">
    <location>
        <begin position="84"/>
        <end position="107"/>
    </location>
</feature>
<dbReference type="EMBL" id="JAESWC010000002">
    <property type="protein sequence ID" value="MBL4935070.1"/>
    <property type="molecule type" value="Genomic_DNA"/>
</dbReference>
<reference evidence="2 3" key="1">
    <citation type="submission" date="2021-01" db="EMBL/GenBank/DDBJ databases">
        <title>Genome public.</title>
        <authorList>
            <person name="Liu C."/>
            <person name="Sun Q."/>
        </authorList>
    </citation>
    <scope>NUCLEOTIDE SEQUENCE [LARGE SCALE GENOMIC DNA]</scope>
    <source>
        <strain evidence="2 3">YIM B02515</strain>
    </source>
</reference>
<gene>
    <name evidence="2" type="ORF">JK636_04780</name>
</gene>
<keyword evidence="1" id="KW-0812">Transmembrane</keyword>
<protein>
    <recommendedName>
        <fullName evidence="4">DUF4293 family protein</fullName>
    </recommendedName>
</protein>
<dbReference type="SUPFAM" id="SSF103473">
    <property type="entry name" value="MFS general substrate transporter"/>
    <property type="match status" value="1"/>
</dbReference>
<organism evidence="2 3">
    <name type="scientific">Clostridium rhizosphaerae</name>
    <dbReference type="NCBI Taxonomy" id="2803861"/>
    <lineage>
        <taxon>Bacteria</taxon>
        <taxon>Bacillati</taxon>
        <taxon>Bacillota</taxon>
        <taxon>Clostridia</taxon>
        <taxon>Eubacteriales</taxon>
        <taxon>Clostridiaceae</taxon>
        <taxon>Clostridium</taxon>
    </lineage>
</organism>
<feature type="transmembrane region" description="Helical" evidence="1">
    <location>
        <begin position="113"/>
        <end position="131"/>
    </location>
</feature>
<keyword evidence="1" id="KW-0472">Membrane</keyword>
<proteinExistence type="predicted"/>
<evidence type="ECO:0000313" key="3">
    <source>
        <dbReference type="Proteomes" id="UP000632377"/>
    </source>
</evidence>
<name>A0ABS1T6V4_9CLOT</name>
<keyword evidence="3" id="KW-1185">Reference proteome</keyword>